<evidence type="ECO:0000256" key="1">
    <source>
        <dbReference type="SAM" id="MobiDB-lite"/>
    </source>
</evidence>
<feature type="compositionally biased region" description="Basic and acidic residues" evidence="1">
    <location>
        <begin position="19"/>
        <end position="32"/>
    </location>
</feature>
<feature type="compositionally biased region" description="Polar residues" evidence="1">
    <location>
        <begin position="274"/>
        <end position="285"/>
    </location>
</feature>
<comment type="caution">
    <text evidence="2">The sequence shown here is derived from an EMBL/GenBank/DDBJ whole genome shotgun (WGS) entry which is preliminary data.</text>
</comment>
<feature type="compositionally biased region" description="Polar residues" evidence="1">
    <location>
        <begin position="429"/>
        <end position="445"/>
    </location>
</feature>
<name>A0AAV9WFX6_9PEZI</name>
<protein>
    <submittedName>
        <fullName evidence="2">Uncharacterized protein</fullName>
    </submittedName>
</protein>
<keyword evidence="3" id="KW-1185">Reference proteome</keyword>
<feature type="region of interest" description="Disordered" evidence="1">
    <location>
        <begin position="69"/>
        <end position="145"/>
    </location>
</feature>
<dbReference type="AlphaFoldDB" id="A0AAV9WFX6"/>
<evidence type="ECO:0000313" key="2">
    <source>
        <dbReference type="EMBL" id="KAK6507738.1"/>
    </source>
</evidence>
<evidence type="ECO:0000313" key="3">
    <source>
        <dbReference type="Proteomes" id="UP001370758"/>
    </source>
</evidence>
<organism evidence="2 3">
    <name type="scientific">Arthrobotrys musiformis</name>
    <dbReference type="NCBI Taxonomy" id="47236"/>
    <lineage>
        <taxon>Eukaryota</taxon>
        <taxon>Fungi</taxon>
        <taxon>Dikarya</taxon>
        <taxon>Ascomycota</taxon>
        <taxon>Pezizomycotina</taxon>
        <taxon>Orbiliomycetes</taxon>
        <taxon>Orbiliales</taxon>
        <taxon>Orbiliaceae</taxon>
        <taxon>Arthrobotrys</taxon>
    </lineage>
</organism>
<proteinExistence type="predicted"/>
<gene>
    <name evidence="2" type="ORF">TWF481_006160</name>
</gene>
<sequence>MVSTSSPPTPEIRVPQDAGSRRDAALRIDRAPPPESLDSEWPLGPAPATPNNIKWPELDGFGCPPITWPRLPVDSEYQTNEDKGPECRKASLLDLDPPIPNRLVRRPKHNLSSGSISSLIDASDTPTSATSSVADDTDFRTDPKDVFPGNPKHRILASRYGQPCNLLPASFSFTRRRRPKSIASINTDEALSSGDDDSDPEDLGSREDAIGKFRPLSIIIYFLLLREHVSNLESSSAASLTGSSVSGGQDHESGDNGDGDDGPNGTEKPANKGENAQGQPSSSSGHRGHRKVSRKRKVDQTEDDEDDGDGPKNNKHAKSSKKGPLKDRLACPYAKAYPESFGSCVLINRQNLPGIKEHLKRNHFKPKGEPLPQEILKAKTWEQVFRICNPSWDPNTPLPDPYFSYGNTISRISKEDEIVIAERQIVTRPQQATGSGVNGPQQVDTPLTEHPTQRDVALETTENSRAGTLGSPLISLGAGSYMAATFPTGQVNLSPHATTILSNLAEPQISLQHDLALQPSREIDDAAAQEAYRRLAQDLGIPSDFPEVLLWDEELFGSSSTQDVAPPSTYSFENESLIPPRFSFTNLPAGSATASTSAQSGPADEMLYLTETPDTATSISEPINFIRPLSEKTKEKSDGLRFSLAVARHPRVLESEEDQNPKEFEYDDRDDFEYRFDGWMSETFYDPKFSWETMEFTWETMEPQRTSSQADPEPPFRLSSLKGLALQVDMYYMRTGKRRSGVHLVARSRRDKGKQKAH</sequence>
<feature type="region of interest" description="Disordered" evidence="1">
    <location>
        <begin position="182"/>
        <end position="207"/>
    </location>
</feature>
<dbReference type="Proteomes" id="UP001370758">
    <property type="component" value="Unassembled WGS sequence"/>
</dbReference>
<feature type="compositionally biased region" description="Low complexity" evidence="1">
    <location>
        <begin position="238"/>
        <end position="248"/>
    </location>
</feature>
<dbReference type="EMBL" id="JAVHJL010000003">
    <property type="protein sequence ID" value="KAK6507738.1"/>
    <property type="molecule type" value="Genomic_DNA"/>
</dbReference>
<feature type="region of interest" description="Disordered" evidence="1">
    <location>
        <begin position="238"/>
        <end position="325"/>
    </location>
</feature>
<reference evidence="2 3" key="1">
    <citation type="submission" date="2023-08" db="EMBL/GenBank/DDBJ databases">
        <authorList>
            <person name="Palmer J.M."/>
        </authorList>
    </citation>
    <scope>NUCLEOTIDE SEQUENCE [LARGE SCALE GENOMIC DNA]</scope>
    <source>
        <strain evidence="2 3">TWF481</strain>
    </source>
</reference>
<feature type="region of interest" description="Disordered" evidence="1">
    <location>
        <begin position="429"/>
        <end position="453"/>
    </location>
</feature>
<feature type="compositionally biased region" description="Basic and acidic residues" evidence="1">
    <location>
        <begin position="80"/>
        <end position="91"/>
    </location>
</feature>
<accession>A0AAV9WFX6</accession>
<feature type="region of interest" description="Disordered" evidence="1">
    <location>
        <begin position="1"/>
        <end position="57"/>
    </location>
</feature>
<feature type="compositionally biased region" description="Basic residues" evidence="1">
    <location>
        <begin position="313"/>
        <end position="323"/>
    </location>
</feature>
<feature type="compositionally biased region" description="Low complexity" evidence="1">
    <location>
        <begin position="111"/>
        <end position="134"/>
    </location>
</feature>
<feature type="compositionally biased region" description="Basic residues" evidence="1">
    <location>
        <begin position="286"/>
        <end position="297"/>
    </location>
</feature>